<proteinExistence type="predicted"/>
<protein>
    <submittedName>
        <fullName evidence="2">Uncharacterized protein</fullName>
    </submittedName>
</protein>
<evidence type="ECO:0000313" key="2">
    <source>
        <dbReference type="EMBL" id="TKA23181.1"/>
    </source>
</evidence>
<feature type="compositionally biased region" description="Polar residues" evidence="1">
    <location>
        <begin position="1"/>
        <end position="19"/>
    </location>
</feature>
<comment type="caution">
    <text evidence="2">The sequence shown here is derived from an EMBL/GenBank/DDBJ whole genome shotgun (WGS) entry which is preliminary data.</text>
</comment>
<dbReference type="Proteomes" id="UP000310066">
    <property type="component" value="Unassembled WGS sequence"/>
</dbReference>
<name>A0A4U0TMH8_9PEZI</name>
<organism evidence="2 3">
    <name type="scientific">Friedmanniomyces endolithicus</name>
    <dbReference type="NCBI Taxonomy" id="329885"/>
    <lineage>
        <taxon>Eukaryota</taxon>
        <taxon>Fungi</taxon>
        <taxon>Dikarya</taxon>
        <taxon>Ascomycota</taxon>
        <taxon>Pezizomycotina</taxon>
        <taxon>Dothideomycetes</taxon>
        <taxon>Dothideomycetidae</taxon>
        <taxon>Mycosphaerellales</taxon>
        <taxon>Teratosphaeriaceae</taxon>
        <taxon>Friedmanniomyces</taxon>
    </lineage>
</organism>
<feature type="compositionally biased region" description="Polar residues" evidence="1">
    <location>
        <begin position="26"/>
        <end position="39"/>
    </location>
</feature>
<evidence type="ECO:0000313" key="3">
    <source>
        <dbReference type="Proteomes" id="UP000310066"/>
    </source>
</evidence>
<dbReference type="EMBL" id="NAJP01000232">
    <property type="protein sequence ID" value="TKA23181.1"/>
    <property type="molecule type" value="Genomic_DNA"/>
</dbReference>
<accession>A0A4U0TMH8</accession>
<evidence type="ECO:0000256" key="1">
    <source>
        <dbReference type="SAM" id="MobiDB-lite"/>
    </source>
</evidence>
<reference evidence="2 3" key="1">
    <citation type="submission" date="2017-03" db="EMBL/GenBank/DDBJ databases">
        <title>Genomes of endolithic fungi from Antarctica.</title>
        <authorList>
            <person name="Coleine C."/>
            <person name="Masonjones S."/>
            <person name="Stajich J.E."/>
        </authorList>
    </citation>
    <scope>NUCLEOTIDE SEQUENCE [LARGE SCALE GENOMIC DNA]</scope>
    <source>
        <strain evidence="2 3">CCFEE 5311</strain>
    </source>
</reference>
<dbReference type="AlphaFoldDB" id="A0A4U0TMH8"/>
<gene>
    <name evidence="2" type="ORF">B0A54_17869</name>
</gene>
<feature type="region of interest" description="Disordered" evidence="1">
    <location>
        <begin position="1"/>
        <end position="56"/>
    </location>
</feature>
<sequence>MASAASEATSLLPSHFPSSTKPPKPSRNVTFNPQVSTSSRRAENPTFPRQPPVPPVLSPLPSSRVAMALPSPCFPLSTPSSAHATALALCCNMCPKSLLTRPGAAEDAEAAWRDIQKSAAVPPRQRFLEEYAAALRQQVKTRSERKP</sequence>